<reference evidence="2 3" key="1">
    <citation type="submission" date="2017-01" db="EMBL/GenBank/DDBJ databases">
        <title>Draft genome sequence of Pseudomonas pachastrellae type strain CCUG 46540T from a deep sea.</title>
        <authorList>
            <person name="Gomila M."/>
            <person name="Mulet M."/>
            <person name="Lalucat J."/>
            <person name="Garcia-Valdes E."/>
        </authorList>
    </citation>
    <scope>NUCLEOTIDE SEQUENCE [LARGE SCALE GENOMIC DNA]</scope>
    <source>
        <strain evidence="2 3">CCUG 46540</strain>
    </source>
</reference>
<organism evidence="2 3">
    <name type="scientific">Halopseudomonas pachastrellae</name>
    <dbReference type="NCBI Taxonomy" id="254161"/>
    <lineage>
        <taxon>Bacteria</taxon>
        <taxon>Pseudomonadati</taxon>
        <taxon>Pseudomonadota</taxon>
        <taxon>Gammaproteobacteria</taxon>
        <taxon>Pseudomonadales</taxon>
        <taxon>Pseudomonadaceae</taxon>
        <taxon>Halopseudomonas</taxon>
    </lineage>
</organism>
<evidence type="ECO:0000313" key="3">
    <source>
        <dbReference type="Proteomes" id="UP000242847"/>
    </source>
</evidence>
<dbReference type="PANTHER" id="PTHR36966:SF1">
    <property type="entry name" value="REP-ASSOCIATED TYROSINE TRANSPOSASE"/>
    <property type="match status" value="1"/>
</dbReference>
<dbReference type="Proteomes" id="UP000242847">
    <property type="component" value="Unassembled WGS sequence"/>
</dbReference>
<dbReference type="InterPro" id="IPR036515">
    <property type="entry name" value="Transposase_17_sf"/>
</dbReference>
<comment type="caution">
    <text evidence="2">The sequence shown here is derived from an EMBL/GenBank/DDBJ whole genome shotgun (WGS) entry which is preliminary data.</text>
</comment>
<dbReference type="EMBL" id="MUBC01000045">
    <property type="protein sequence ID" value="ONM42832.1"/>
    <property type="molecule type" value="Genomic_DNA"/>
</dbReference>
<evidence type="ECO:0000259" key="1">
    <source>
        <dbReference type="SMART" id="SM01321"/>
    </source>
</evidence>
<dbReference type="SMART" id="SM01321">
    <property type="entry name" value="Y1_Tnp"/>
    <property type="match status" value="1"/>
</dbReference>
<gene>
    <name evidence="2" type="ORF">BXT89_16005</name>
</gene>
<dbReference type="NCBIfam" id="NF047646">
    <property type="entry name" value="REP_Tyr_transpos"/>
    <property type="match status" value="1"/>
</dbReference>
<dbReference type="GO" id="GO:0004803">
    <property type="term" value="F:transposase activity"/>
    <property type="evidence" value="ECO:0007669"/>
    <property type="project" value="InterPro"/>
</dbReference>
<evidence type="ECO:0000313" key="2">
    <source>
        <dbReference type="EMBL" id="ONM42832.1"/>
    </source>
</evidence>
<dbReference type="RefSeq" id="WP_083728681.1">
    <property type="nucleotide sequence ID" value="NZ_FOUD01000029.1"/>
</dbReference>
<dbReference type="SUPFAM" id="SSF143422">
    <property type="entry name" value="Transposase IS200-like"/>
    <property type="match status" value="1"/>
</dbReference>
<accession>A0A1S8DDW9</accession>
<dbReference type="AlphaFoldDB" id="A0A1S8DDW9"/>
<dbReference type="GO" id="GO:0043565">
    <property type="term" value="F:sequence-specific DNA binding"/>
    <property type="evidence" value="ECO:0007669"/>
    <property type="project" value="TreeGrafter"/>
</dbReference>
<protein>
    <submittedName>
        <fullName evidence="2">Transposase</fullName>
    </submittedName>
</protein>
<dbReference type="InterPro" id="IPR052715">
    <property type="entry name" value="RAYT_transposase"/>
</dbReference>
<dbReference type="Gene3D" id="3.30.70.1290">
    <property type="entry name" value="Transposase IS200-like"/>
    <property type="match status" value="1"/>
</dbReference>
<dbReference type="InterPro" id="IPR002686">
    <property type="entry name" value="Transposase_17"/>
</dbReference>
<keyword evidence="3" id="KW-1185">Reference proteome</keyword>
<sequence>MPRYRRARAPGASYFFTVTLHDRKSDLLVREINLLRRCVRAARDRHPFHIDAWVVLPDHMHCVWTLPPDDADFALRWQLIKHGFSSRLPKNEPRTSSRQRRRERGIWQRRYWEHLIRDERDYARHIDYIHYNPIKHGHVTRLADWPYSSFHRAVAAGMYPPDWGDAPSEQGTKFGE</sequence>
<feature type="domain" description="Transposase IS200-like" evidence="1">
    <location>
        <begin position="9"/>
        <end position="132"/>
    </location>
</feature>
<dbReference type="STRING" id="254161.SAMN05216256_12922"/>
<name>A0A1S8DDW9_9GAMM</name>
<dbReference type="GO" id="GO:0006313">
    <property type="term" value="P:DNA transposition"/>
    <property type="evidence" value="ECO:0007669"/>
    <property type="project" value="InterPro"/>
</dbReference>
<proteinExistence type="predicted"/>
<dbReference type="PANTHER" id="PTHR36966">
    <property type="entry name" value="REP-ASSOCIATED TYROSINE TRANSPOSASE"/>
    <property type="match status" value="1"/>
</dbReference>
<dbReference type="OrthoDB" id="9794403at2"/>